<proteinExistence type="inferred from homology"/>
<feature type="transmembrane region" description="Helical" evidence="19">
    <location>
        <begin position="95"/>
        <end position="116"/>
    </location>
</feature>
<keyword evidence="15 19" id="KW-0472">Membrane</keyword>
<dbReference type="PROSITE" id="PS01315">
    <property type="entry name" value="CDS"/>
    <property type="match status" value="1"/>
</dbReference>
<evidence type="ECO:0000256" key="1">
    <source>
        <dbReference type="ARBA" id="ARBA00001698"/>
    </source>
</evidence>
<dbReference type="EC" id="2.7.7.41" evidence="6 18"/>
<keyword evidence="13 19" id="KW-1133">Transmembrane helix</keyword>
<feature type="transmembrane region" description="Helical" evidence="19">
    <location>
        <begin position="70"/>
        <end position="89"/>
    </location>
</feature>
<organism evidence="20 21">
    <name type="scientific">Novosphingobium mangrovi</name>
    <name type="common">ex Hu et al. 2023</name>
    <dbReference type="NCBI Taxonomy" id="2930094"/>
    <lineage>
        <taxon>Bacteria</taxon>
        <taxon>Pseudomonadati</taxon>
        <taxon>Pseudomonadota</taxon>
        <taxon>Alphaproteobacteria</taxon>
        <taxon>Sphingomonadales</taxon>
        <taxon>Sphingomonadaceae</taxon>
        <taxon>Novosphingobium</taxon>
    </lineage>
</organism>
<dbReference type="InterPro" id="IPR000374">
    <property type="entry name" value="PC_trans"/>
</dbReference>
<evidence type="ECO:0000313" key="21">
    <source>
        <dbReference type="Proteomes" id="UP001162802"/>
    </source>
</evidence>
<reference evidence="20" key="1">
    <citation type="submission" date="2022-03" db="EMBL/GenBank/DDBJ databases">
        <title>Identification of a novel bacterium isolated from mangrove sediments.</title>
        <authorList>
            <person name="Pan X."/>
        </authorList>
    </citation>
    <scope>NUCLEOTIDE SEQUENCE</scope>
    <source>
        <strain evidence="20">B2637</strain>
    </source>
</reference>
<evidence type="ECO:0000256" key="7">
    <source>
        <dbReference type="ARBA" id="ARBA00019373"/>
    </source>
</evidence>
<dbReference type="PANTHER" id="PTHR46382">
    <property type="entry name" value="PHOSPHATIDATE CYTIDYLYLTRANSFERASE"/>
    <property type="match status" value="1"/>
</dbReference>
<evidence type="ECO:0000313" key="20">
    <source>
        <dbReference type="EMBL" id="MCJ1959584.1"/>
    </source>
</evidence>
<feature type="transmembrane region" description="Helical" evidence="19">
    <location>
        <begin position="192"/>
        <end position="213"/>
    </location>
</feature>
<evidence type="ECO:0000256" key="17">
    <source>
        <dbReference type="ARBA" id="ARBA00023264"/>
    </source>
</evidence>
<evidence type="ECO:0000256" key="11">
    <source>
        <dbReference type="ARBA" id="ARBA00022692"/>
    </source>
</evidence>
<dbReference type="RefSeq" id="WP_243796798.1">
    <property type="nucleotide sequence ID" value="NZ_JALHAT010000003.1"/>
</dbReference>
<dbReference type="EMBL" id="JALHAT010000003">
    <property type="protein sequence ID" value="MCJ1959584.1"/>
    <property type="molecule type" value="Genomic_DNA"/>
</dbReference>
<evidence type="ECO:0000256" key="16">
    <source>
        <dbReference type="ARBA" id="ARBA00023209"/>
    </source>
</evidence>
<evidence type="ECO:0000256" key="15">
    <source>
        <dbReference type="ARBA" id="ARBA00023136"/>
    </source>
</evidence>
<name>A0ABT0A8R3_9SPHN</name>
<keyword evidence="12 18" id="KW-0548">Nucleotidyltransferase</keyword>
<comment type="similarity">
    <text evidence="5 18">Belongs to the CDS family.</text>
</comment>
<keyword evidence="9" id="KW-0444">Lipid biosynthesis</keyword>
<keyword evidence="11 18" id="KW-0812">Transmembrane</keyword>
<evidence type="ECO:0000256" key="9">
    <source>
        <dbReference type="ARBA" id="ARBA00022516"/>
    </source>
</evidence>
<dbReference type="GO" id="GO:0016779">
    <property type="term" value="F:nucleotidyltransferase activity"/>
    <property type="evidence" value="ECO:0007669"/>
    <property type="project" value="UniProtKB-KW"/>
</dbReference>
<evidence type="ECO:0000256" key="5">
    <source>
        <dbReference type="ARBA" id="ARBA00010185"/>
    </source>
</evidence>
<gene>
    <name evidence="20" type="ORF">MTR65_02665</name>
</gene>
<sequence>MAGADRKAKGSSDLGVRAVSAVVMLAVAGTAVWAGGILWMAFVCAVAVGVLYEWVRMARRGTQDPMQRGLWNFAGMFYVGVGAAMLLFLRNPAFTLAPLLTVMLSVIAVDVGAYFAGRTFGGPKIAPAISPSKTWSGLIGGCVGATLVLFGAVMLWQDGRITTTPVGPAGGPQACLGSTGDCWYLTASPVAVFAQCLLFGILLAVCAQAGDFLESWMKRRAGLKDSGNLIPGHGGFLDRVDGLLAVLFVLALMILFQP</sequence>
<evidence type="ECO:0000256" key="18">
    <source>
        <dbReference type="RuleBase" id="RU003938"/>
    </source>
</evidence>
<comment type="pathway">
    <text evidence="3 18">Phospholipid metabolism; CDP-diacylglycerol biosynthesis; CDP-diacylglycerol from sn-glycerol 3-phosphate: step 3/3.</text>
</comment>
<comment type="catalytic activity">
    <reaction evidence="1 18">
        <text>a 1,2-diacyl-sn-glycero-3-phosphate + CTP + H(+) = a CDP-1,2-diacyl-sn-glycerol + diphosphate</text>
        <dbReference type="Rhea" id="RHEA:16229"/>
        <dbReference type="ChEBI" id="CHEBI:15378"/>
        <dbReference type="ChEBI" id="CHEBI:33019"/>
        <dbReference type="ChEBI" id="CHEBI:37563"/>
        <dbReference type="ChEBI" id="CHEBI:58332"/>
        <dbReference type="ChEBI" id="CHEBI:58608"/>
        <dbReference type="EC" id="2.7.7.41"/>
    </reaction>
</comment>
<keyword evidence="10 18" id="KW-0808">Transferase</keyword>
<comment type="caution">
    <text evidence="20">The sequence shown here is derived from an EMBL/GenBank/DDBJ whole genome shotgun (WGS) entry which is preliminary data.</text>
</comment>
<comment type="pathway">
    <text evidence="4">Lipid metabolism.</text>
</comment>
<evidence type="ECO:0000256" key="8">
    <source>
        <dbReference type="ARBA" id="ARBA00022475"/>
    </source>
</evidence>
<keyword evidence="14" id="KW-0443">Lipid metabolism</keyword>
<evidence type="ECO:0000256" key="4">
    <source>
        <dbReference type="ARBA" id="ARBA00005189"/>
    </source>
</evidence>
<keyword evidence="8" id="KW-1003">Cell membrane</keyword>
<evidence type="ECO:0000256" key="10">
    <source>
        <dbReference type="ARBA" id="ARBA00022679"/>
    </source>
</evidence>
<dbReference type="PANTHER" id="PTHR46382:SF1">
    <property type="entry name" value="PHOSPHATIDATE CYTIDYLYLTRANSFERASE"/>
    <property type="match status" value="1"/>
</dbReference>
<evidence type="ECO:0000256" key="13">
    <source>
        <dbReference type="ARBA" id="ARBA00022989"/>
    </source>
</evidence>
<keyword evidence="17" id="KW-1208">Phospholipid metabolism</keyword>
<evidence type="ECO:0000256" key="2">
    <source>
        <dbReference type="ARBA" id="ARBA00004651"/>
    </source>
</evidence>
<dbReference type="Pfam" id="PF01148">
    <property type="entry name" value="CTP_transf_1"/>
    <property type="match status" value="1"/>
</dbReference>
<evidence type="ECO:0000256" key="19">
    <source>
        <dbReference type="SAM" id="Phobius"/>
    </source>
</evidence>
<feature type="transmembrane region" description="Helical" evidence="19">
    <location>
        <begin position="137"/>
        <end position="156"/>
    </location>
</feature>
<feature type="transmembrane region" description="Helical" evidence="19">
    <location>
        <begin position="39"/>
        <end position="58"/>
    </location>
</feature>
<evidence type="ECO:0000256" key="3">
    <source>
        <dbReference type="ARBA" id="ARBA00005119"/>
    </source>
</evidence>
<keyword evidence="16" id="KW-0594">Phospholipid biosynthesis</keyword>
<feature type="transmembrane region" description="Helical" evidence="19">
    <location>
        <begin position="234"/>
        <end position="256"/>
    </location>
</feature>
<dbReference type="Proteomes" id="UP001162802">
    <property type="component" value="Unassembled WGS sequence"/>
</dbReference>
<evidence type="ECO:0000256" key="14">
    <source>
        <dbReference type="ARBA" id="ARBA00023098"/>
    </source>
</evidence>
<protein>
    <recommendedName>
        <fullName evidence="7 18">Phosphatidate cytidylyltransferase</fullName>
        <ecNumber evidence="6 18">2.7.7.41</ecNumber>
    </recommendedName>
</protein>
<evidence type="ECO:0000256" key="12">
    <source>
        <dbReference type="ARBA" id="ARBA00022695"/>
    </source>
</evidence>
<comment type="subcellular location">
    <subcellularLocation>
        <location evidence="2">Cell membrane</location>
        <topology evidence="2">Multi-pass membrane protein</topology>
    </subcellularLocation>
</comment>
<accession>A0ABT0A8R3</accession>
<keyword evidence="21" id="KW-1185">Reference proteome</keyword>
<evidence type="ECO:0000256" key="6">
    <source>
        <dbReference type="ARBA" id="ARBA00012487"/>
    </source>
</evidence>